<protein>
    <submittedName>
        <fullName evidence="2">Uncharacterized protein</fullName>
    </submittedName>
</protein>
<evidence type="ECO:0000256" key="1">
    <source>
        <dbReference type="SAM" id="MobiDB-lite"/>
    </source>
</evidence>
<evidence type="ECO:0000313" key="3">
    <source>
        <dbReference type="Proteomes" id="UP001558652"/>
    </source>
</evidence>
<comment type="caution">
    <text evidence="2">The sequence shown here is derived from an EMBL/GenBank/DDBJ whole genome shotgun (WGS) entry which is preliminary data.</text>
</comment>
<dbReference type="EMBL" id="JBFDAA010000008">
    <property type="protein sequence ID" value="KAL1130170.1"/>
    <property type="molecule type" value="Genomic_DNA"/>
</dbReference>
<keyword evidence="3" id="KW-1185">Reference proteome</keyword>
<proteinExistence type="predicted"/>
<name>A0ABD0YFU8_9HEMI</name>
<feature type="region of interest" description="Disordered" evidence="1">
    <location>
        <begin position="1"/>
        <end position="104"/>
    </location>
</feature>
<gene>
    <name evidence="2" type="ORF">AAG570_013108</name>
</gene>
<sequence length="157" mass="17498">MNEELQEWWRNRRHSPSALSHRSRDSGFSDSDAGPAQRPASPTAKPEKQTPSGQQRVRRTRASRERPESVTHTCTEPTETATRTCGNAESLDPGGDRPQATQFGDVESYWTDNSELTARYVGSCEDLSHMPPPTHASTPKSARSCRPGTKHRVDINR</sequence>
<feature type="compositionally biased region" description="Low complexity" evidence="1">
    <location>
        <begin position="71"/>
        <end position="85"/>
    </location>
</feature>
<accession>A0ABD0YFU8</accession>
<feature type="region of interest" description="Disordered" evidence="1">
    <location>
        <begin position="127"/>
        <end position="157"/>
    </location>
</feature>
<dbReference type="Proteomes" id="UP001558652">
    <property type="component" value="Unassembled WGS sequence"/>
</dbReference>
<evidence type="ECO:0000313" key="2">
    <source>
        <dbReference type="EMBL" id="KAL1130170.1"/>
    </source>
</evidence>
<reference evidence="2 3" key="1">
    <citation type="submission" date="2024-07" db="EMBL/GenBank/DDBJ databases">
        <title>Chromosome-level genome assembly of the water stick insect Ranatra chinensis (Heteroptera: Nepidae).</title>
        <authorList>
            <person name="Liu X."/>
        </authorList>
    </citation>
    <scope>NUCLEOTIDE SEQUENCE [LARGE SCALE GENOMIC DNA]</scope>
    <source>
        <strain evidence="2">Cailab_2021Rc</strain>
        <tissue evidence="2">Muscle</tissue>
    </source>
</reference>
<organism evidence="2 3">
    <name type="scientific">Ranatra chinensis</name>
    <dbReference type="NCBI Taxonomy" id="642074"/>
    <lineage>
        <taxon>Eukaryota</taxon>
        <taxon>Metazoa</taxon>
        <taxon>Ecdysozoa</taxon>
        <taxon>Arthropoda</taxon>
        <taxon>Hexapoda</taxon>
        <taxon>Insecta</taxon>
        <taxon>Pterygota</taxon>
        <taxon>Neoptera</taxon>
        <taxon>Paraneoptera</taxon>
        <taxon>Hemiptera</taxon>
        <taxon>Heteroptera</taxon>
        <taxon>Panheteroptera</taxon>
        <taxon>Nepomorpha</taxon>
        <taxon>Nepidae</taxon>
        <taxon>Ranatrinae</taxon>
        <taxon>Ranatra</taxon>
    </lineage>
</organism>
<dbReference type="AlphaFoldDB" id="A0ABD0YFU8"/>